<evidence type="ECO:0000313" key="2">
    <source>
        <dbReference type="EMBL" id="PFX22977.1"/>
    </source>
</evidence>
<organism evidence="2 3">
    <name type="scientific">Stylophora pistillata</name>
    <name type="common">Smooth cauliflower coral</name>
    <dbReference type="NCBI Taxonomy" id="50429"/>
    <lineage>
        <taxon>Eukaryota</taxon>
        <taxon>Metazoa</taxon>
        <taxon>Cnidaria</taxon>
        <taxon>Anthozoa</taxon>
        <taxon>Hexacorallia</taxon>
        <taxon>Scleractinia</taxon>
        <taxon>Astrocoeniina</taxon>
        <taxon>Pocilloporidae</taxon>
        <taxon>Stylophora</taxon>
    </lineage>
</organism>
<keyword evidence="3" id="KW-1185">Reference proteome</keyword>
<dbReference type="EMBL" id="LSMT01000223">
    <property type="protein sequence ID" value="PFX22977.1"/>
    <property type="molecule type" value="Genomic_DNA"/>
</dbReference>
<feature type="compositionally biased region" description="Low complexity" evidence="1">
    <location>
        <begin position="1"/>
        <end position="17"/>
    </location>
</feature>
<name>A0A2B4S312_STYPI</name>
<dbReference type="AlphaFoldDB" id="A0A2B4S312"/>
<sequence>MDGNASSSSSIGDVSVSETAREKVKRKLLQKKDWKDDGTERLESWLQEILASSLVGEILDLTFEHSPFERSDEIATPGRVLVLNPSEKHTYDNQTGPFRPVRLIANVDGSWSLQCPVYEHAITIVSPDGSYFISPLRINGSELESIFSVLKHTSGGNLSAIAYSPALGRLINRKDVVVNQHSEKGYRDQILNIDGQSITTNDHISVKCTIVSRSLCQFSFPATIAQSSLGGRQGGNACTIIAVRFGHYAMMHKLDISLLWAQLPQLWITLFVNAICDGNDIYDDLFGDTAVYLDVEDIVQAAGTEYKVQSVSAIFGFNNANEFSDLAGHLRNVLQPSYGVLIANGKSEGIFIQANGLCALIDNHIHNNSGAVILMADCPSNLITAYSGLLLDQHLVLNIGTFTWVHYLMPKFN</sequence>
<feature type="region of interest" description="Disordered" evidence="1">
    <location>
        <begin position="1"/>
        <end position="20"/>
    </location>
</feature>
<dbReference type="OrthoDB" id="5989106at2759"/>
<evidence type="ECO:0000313" key="3">
    <source>
        <dbReference type="Proteomes" id="UP000225706"/>
    </source>
</evidence>
<comment type="caution">
    <text evidence="2">The sequence shown here is derived from an EMBL/GenBank/DDBJ whole genome shotgun (WGS) entry which is preliminary data.</text>
</comment>
<proteinExistence type="predicted"/>
<evidence type="ECO:0000256" key="1">
    <source>
        <dbReference type="SAM" id="MobiDB-lite"/>
    </source>
</evidence>
<reference evidence="3" key="1">
    <citation type="journal article" date="2017" name="bioRxiv">
        <title>Comparative analysis of the genomes of Stylophora pistillata and Acropora digitifera provides evidence for extensive differences between species of corals.</title>
        <authorList>
            <person name="Voolstra C.R."/>
            <person name="Li Y."/>
            <person name="Liew Y.J."/>
            <person name="Baumgarten S."/>
            <person name="Zoccola D."/>
            <person name="Flot J.-F."/>
            <person name="Tambutte S."/>
            <person name="Allemand D."/>
            <person name="Aranda M."/>
        </authorList>
    </citation>
    <scope>NUCLEOTIDE SEQUENCE [LARGE SCALE GENOMIC DNA]</scope>
</reference>
<gene>
    <name evidence="2" type="ORF">AWC38_SpisGene12498</name>
</gene>
<dbReference type="Proteomes" id="UP000225706">
    <property type="component" value="Unassembled WGS sequence"/>
</dbReference>
<accession>A0A2B4S312</accession>
<protein>
    <submittedName>
        <fullName evidence="2">Uncharacterized protein</fullName>
    </submittedName>
</protein>